<name>A0A0L7KY00_OPEBR</name>
<dbReference type="CDD" id="cd00064">
    <property type="entry name" value="FU"/>
    <property type="match status" value="2"/>
</dbReference>
<dbReference type="SUPFAM" id="SSF57184">
    <property type="entry name" value="Growth factor receptor domain"/>
    <property type="match status" value="1"/>
</dbReference>
<evidence type="ECO:0000256" key="1">
    <source>
        <dbReference type="SAM" id="Phobius"/>
    </source>
</evidence>
<keyword evidence="1" id="KW-0472">Membrane</keyword>
<sequence>MYASLKCAKGLHLYNGRCYRHCPDGTYASEITAERSSRRRNLTYFSESANAVSKREDGDDNKLTEALDMEHAAAATLTPVTCLPCHNICATCAGPNNNQCLTCLDHAQLVLPKFNCSPNSVPSQISDANWHYGFNVALPVILFVVSFISLYCFMSCIFKRYCGGHYNSKLGAYNKLAVDDQQQSALEVEEEIFKALKDYSESESDDDLNL</sequence>
<dbReference type="AlphaFoldDB" id="A0A0L7KY00"/>
<protein>
    <submittedName>
        <fullName evidence="2">Furin-like convetase</fullName>
    </submittedName>
</protein>
<accession>A0A0L7KY00</accession>
<keyword evidence="1" id="KW-1133">Transmembrane helix</keyword>
<keyword evidence="3" id="KW-1185">Reference proteome</keyword>
<dbReference type="InterPro" id="IPR006212">
    <property type="entry name" value="Furin_repeat"/>
</dbReference>
<evidence type="ECO:0000313" key="2">
    <source>
        <dbReference type="EMBL" id="KOB67914.1"/>
    </source>
</evidence>
<dbReference type="EMBL" id="JTDY01004646">
    <property type="protein sequence ID" value="KOB67914.1"/>
    <property type="molecule type" value="Genomic_DNA"/>
</dbReference>
<proteinExistence type="predicted"/>
<dbReference type="Proteomes" id="UP000037510">
    <property type="component" value="Unassembled WGS sequence"/>
</dbReference>
<comment type="caution">
    <text evidence="2">The sequence shown here is derived from an EMBL/GenBank/DDBJ whole genome shotgun (WGS) entry which is preliminary data.</text>
</comment>
<dbReference type="InterPro" id="IPR009030">
    <property type="entry name" value="Growth_fac_rcpt_cys_sf"/>
</dbReference>
<evidence type="ECO:0000313" key="3">
    <source>
        <dbReference type="Proteomes" id="UP000037510"/>
    </source>
</evidence>
<feature type="transmembrane region" description="Helical" evidence="1">
    <location>
        <begin position="130"/>
        <end position="153"/>
    </location>
</feature>
<gene>
    <name evidence="2" type="ORF">OBRU01_19025</name>
</gene>
<dbReference type="SMART" id="SM00261">
    <property type="entry name" value="FU"/>
    <property type="match status" value="1"/>
</dbReference>
<reference evidence="2 3" key="1">
    <citation type="journal article" date="2015" name="Genome Biol. Evol.">
        <title>The genome of winter moth (Operophtera brumata) provides a genomic perspective on sexual dimorphism and phenology.</title>
        <authorList>
            <person name="Derks M.F."/>
            <person name="Smit S."/>
            <person name="Salis L."/>
            <person name="Schijlen E."/>
            <person name="Bossers A."/>
            <person name="Mateman C."/>
            <person name="Pijl A.S."/>
            <person name="de Ridder D."/>
            <person name="Groenen M.A."/>
            <person name="Visser M.E."/>
            <person name="Megens H.J."/>
        </authorList>
    </citation>
    <scope>NUCLEOTIDE SEQUENCE [LARGE SCALE GENOMIC DNA]</scope>
    <source>
        <strain evidence="2">WM2013NL</strain>
        <tissue evidence="2">Head and thorax</tissue>
    </source>
</reference>
<dbReference type="Gene3D" id="2.10.220.10">
    <property type="entry name" value="Hormone Receptor, Insulin-like Growth Factor Receptor 1, Chain A, domain 2"/>
    <property type="match status" value="1"/>
</dbReference>
<organism evidence="2 3">
    <name type="scientific">Operophtera brumata</name>
    <name type="common">Winter moth</name>
    <name type="synonym">Phalaena brumata</name>
    <dbReference type="NCBI Taxonomy" id="104452"/>
    <lineage>
        <taxon>Eukaryota</taxon>
        <taxon>Metazoa</taxon>
        <taxon>Ecdysozoa</taxon>
        <taxon>Arthropoda</taxon>
        <taxon>Hexapoda</taxon>
        <taxon>Insecta</taxon>
        <taxon>Pterygota</taxon>
        <taxon>Neoptera</taxon>
        <taxon>Endopterygota</taxon>
        <taxon>Lepidoptera</taxon>
        <taxon>Glossata</taxon>
        <taxon>Ditrysia</taxon>
        <taxon>Geometroidea</taxon>
        <taxon>Geometridae</taxon>
        <taxon>Larentiinae</taxon>
        <taxon>Operophtera</taxon>
    </lineage>
</organism>
<keyword evidence="1" id="KW-0812">Transmembrane</keyword>